<comment type="similarity">
    <text evidence="2">Belongs to the outer membrane factor (OMF) (TC 1.B.17) family.</text>
</comment>
<dbReference type="SUPFAM" id="SSF56954">
    <property type="entry name" value="Outer membrane efflux proteins (OEP)"/>
    <property type="match status" value="1"/>
</dbReference>
<sequence>MARTLLALACAALLAGPASAEEAFPAAAIGLRSSIGEVYAAAPEPARLPGRARAFLAVAPPALPRSPRGGSADLMDAVSIAIGESDLVRSSVAERDAADTRVGRAWAAFAPVVSGTAWIGRDPYSAPSYRDPGKTAGISVALPLLDGGQRLYSQRSAENAALAASAEVRRTTEGVALETINAAVELNFAVRQAKVLEENFRDLTRLQAAVRGRVAAGHASEGDVADLVAELNDVARTLVAAQASAEKSQAVLSAQLRQASPGRFVLPNLDAVQRHGLDNLARLTRARNAGLQASWHRYNAADDARKAAIGRYLPRLDLKADYRATENYRSVSAPEGLSLGLQLNVPLVELTTLADIREAGELADAAMHRALAEDRKAATQLKVGWVEAKAAAERAKFARRKIEALQAAYAAKVDQYGIGLLPIDDVLLTRRRLALATTEELESVNTRFAAIARLALTAGLLPEIVGARGALASLRPDATAGALSGDVVTGSVRERAPKR</sequence>
<keyword evidence="3" id="KW-0813">Transport</keyword>
<dbReference type="PANTHER" id="PTHR30026:SF20">
    <property type="entry name" value="OUTER MEMBRANE PROTEIN TOLC"/>
    <property type="match status" value="1"/>
</dbReference>
<accession>A0A564G1M4</accession>
<dbReference type="GO" id="GO:0015288">
    <property type="term" value="F:porin activity"/>
    <property type="evidence" value="ECO:0007669"/>
    <property type="project" value="TreeGrafter"/>
</dbReference>
<proteinExistence type="inferred from homology"/>
<dbReference type="AlphaFoldDB" id="A0A564G1M4"/>
<dbReference type="GO" id="GO:0015562">
    <property type="term" value="F:efflux transmembrane transporter activity"/>
    <property type="evidence" value="ECO:0007669"/>
    <property type="project" value="InterPro"/>
</dbReference>
<dbReference type="OrthoDB" id="7984072at2"/>
<name>A0A564G1M4_9HYPH</name>
<keyword evidence="12" id="KW-1185">Reference proteome</keyword>
<evidence type="ECO:0000256" key="8">
    <source>
        <dbReference type="SAM" id="SignalP"/>
    </source>
</evidence>
<evidence type="ECO:0000313" key="9">
    <source>
        <dbReference type="EMBL" id="GJD56373.1"/>
    </source>
</evidence>
<dbReference type="EMBL" id="BPQI01000059">
    <property type="protein sequence ID" value="GJD56373.1"/>
    <property type="molecule type" value="Genomic_DNA"/>
</dbReference>
<evidence type="ECO:0000256" key="6">
    <source>
        <dbReference type="ARBA" id="ARBA00023136"/>
    </source>
</evidence>
<evidence type="ECO:0000256" key="3">
    <source>
        <dbReference type="ARBA" id="ARBA00022448"/>
    </source>
</evidence>
<keyword evidence="5" id="KW-0812">Transmembrane</keyword>
<reference evidence="9" key="2">
    <citation type="journal article" date="2021" name="Front. Microbiol.">
        <title>Comprehensive Comparative Genomics and Phenotyping of Methylobacterium Species.</title>
        <authorList>
            <person name="Alessa O."/>
            <person name="Ogura Y."/>
            <person name="Fujitani Y."/>
            <person name="Takami H."/>
            <person name="Hayashi T."/>
            <person name="Sahin N."/>
            <person name="Tani A."/>
        </authorList>
    </citation>
    <scope>NUCLEOTIDE SEQUENCE</scope>
    <source>
        <strain evidence="9">DSM 22415</strain>
    </source>
</reference>
<comment type="subcellular location">
    <subcellularLocation>
        <location evidence="1">Cell outer membrane</location>
    </subcellularLocation>
</comment>
<dbReference type="GO" id="GO:0009279">
    <property type="term" value="C:cell outer membrane"/>
    <property type="evidence" value="ECO:0007669"/>
    <property type="project" value="UniProtKB-SubCell"/>
</dbReference>
<gene>
    <name evidence="9" type="ORF">IFDJLNFL_2268</name>
    <name evidence="10" type="ORF">MTDSW087_04089</name>
</gene>
<feature type="signal peptide" evidence="8">
    <location>
        <begin position="1"/>
        <end position="20"/>
    </location>
</feature>
<dbReference type="Pfam" id="PF02321">
    <property type="entry name" value="OEP"/>
    <property type="match status" value="2"/>
</dbReference>
<protein>
    <recommendedName>
        <fullName evidence="13">Outer membrane efflux protein BepC</fullName>
    </recommendedName>
</protein>
<keyword evidence="6" id="KW-0472">Membrane</keyword>
<dbReference type="InterPro" id="IPR051906">
    <property type="entry name" value="TolC-like"/>
</dbReference>
<evidence type="ECO:0000313" key="12">
    <source>
        <dbReference type="Proteomes" id="UP001055303"/>
    </source>
</evidence>
<organism evidence="10 11">
    <name type="scientific">Methylobacterium dankookense</name>
    <dbReference type="NCBI Taxonomy" id="560405"/>
    <lineage>
        <taxon>Bacteria</taxon>
        <taxon>Pseudomonadati</taxon>
        <taxon>Pseudomonadota</taxon>
        <taxon>Alphaproteobacteria</taxon>
        <taxon>Hyphomicrobiales</taxon>
        <taxon>Methylobacteriaceae</taxon>
        <taxon>Methylobacterium</taxon>
    </lineage>
</organism>
<keyword evidence="4" id="KW-1134">Transmembrane beta strand</keyword>
<evidence type="ECO:0000256" key="4">
    <source>
        <dbReference type="ARBA" id="ARBA00022452"/>
    </source>
</evidence>
<dbReference type="RefSeq" id="WP_144766739.1">
    <property type="nucleotide sequence ID" value="NZ_BPQI01000059.1"/>
</dbReference>
<evidence type="ECO:0000256" key="1">
    <source>
        <dbReference type="ARBA" id="ARBA00004442"/>
    </source>
</evidence>
<keyword evidence="7" id="KW-0998">Cell outer membrane</keyword>
<evidence type="ECO:0000256" key="5">
    <source>
        <dbReference type="ARBA" id="ARBA00022692"/>
    </source>
</evidence>
<dbReference type="EMBL" id="CABFVH010000032">
    <property type="protein sequence ID" value="VUF14369.1"/>
    <property type="molecule type" value="Genomic_DNA"/>
</dbReference>
<dbReference type="InterPro" id="IPR003423">
    <property type="entry name" value="OMP_efflux"/>
</dbReference>
<dbReference type="PANTHER" id="PTHR30026">
    <property type="entry name" value="OUTER MEMBRANE PROTEIN TOLC"/>
    <property type="match status" value="1"/>
</dbReference>
<dbReference type="GO" id="GO:1990281">
    <property type="term" value="C:efflux pump complex"/>
    <property type="evidence" value="ECO:0007669"/>
    <property type="project" value="TreeGrafter"/>
</dbReference>
<keyword evidence="8" id="KW-0732">Signal</keyword>
<evidence type="ECO:0000256" key="2">
    <source>
        <dbReference type="ARBA" id="ARBA00007613"/>
    </source>
</evidence>
<dbReference type="Proteomes" id="UP000401717">
    <property type="component" value="Unassembled WGS sequence"/>
</dbReference>
<feature type="chain" id="PRO_5022169075" description="Outer membrane efflux protein BepC" evidence="8">
    <location>
        <begin position="21"/>
        <end position="499"/>
    </location>
</feature>
<evidence type="ECO:0000313" key="10">
    <source>
        <dbReference type="EMBL" id="VUF14369.1"/>
    </source>
</evidence>
<evidence type="ECO:0008006" key="13">
    <source>
        <dbReference type="Google" id="ProtNLM"/>
    </source>
</evidence>
<dbReference type="Proteomes" id="UP001055303">
    <property type="component" value="Unassembled WGS sequence"/>
</dbReference>
<dbReference type="Gene3D" id="1.20.1600.10">
    <property type="entry name" value="Outer membrane efflux proteins (OEP)"/>
    <property type="match status" value="1"/>
</dbReference>
<reference evidence="9" key="3">
    <citation type="submission" date="2021-08" db="EMBL/GenBank/DDBJ databases">
        <authorList>
            <person name="Tani A."/>
            <person name="Ola A."/>
            <person name="Ogura Y."/>
            <person name="Katsura K."/>
            <person name="Hayashi T."/>
        </authorList>
    </citation>
    <scope>NUCLEOTIDE SEQUENCE</scope>
    <source>
        <strain evidence="9">DSM 22415</strain>
    </source>
</reference>
<evidence type="ECO:0000313" key="11">
    <source>
        <dbReference type="Proteomes" id="UP000401717"/>
    </source>
</evidence>
<reference evidence="10 11" key="1">
    <citation type="submission" date="2019-06" db="EMBL/GenBank/DDBJ databases">
        <authorList>
            <person name="Rodrigo-Torres L."/>
            <person name="Arahal R. D."/>
            <person name="Lucena T."/>
        </authorList>
    </citation>
    <scope>NUCLEOTIDE SEQUENCE [LARGE SCALE GENOMIC DNA]</scope>
    <source>
        <strain evidence="10 11">SW08-7</strain>
    </source>
</reference>
<evidence type="ECO:0000256" key="7">
    <source>
        <dbReference type="ARBA" id="ARBA00023237"/>
    </source>
</evidence>